<keyword evidence="1" id="KW-0812">Transmembrane</keyword>
<dbReference type="InterPro" id="IPR012347">
    <property type="entry name" value="Ferritin-like"/>
</dbReference>
<evidence type="ECO:0000313" key="2">
    <source>
        <dbReference type="EMBL" id="MFE8700112.1"/>
    </source>
</evidence>
<sequence length="336" mass="38653">MENVSHNVRLTAPELSALWTQYMNDTMSICFLTHAVGTTKDKEVSTILNHAINLSEGHVTKIEEFLKQEMYPLPKGFTKEDVNLNAPPLFSETFLLQYLYVMTIHGLNAYSLSLGSSVRIDQREFYIQCNRETTDLYNRILDIMLHKGIFSRPPFINTPHDRDTIDKQNYLTGWFGKRRPLNGIEIGNIYYNIQKTVVKAVLETAFSQVSQSKEIRDYFIRGSRICNKHVEIFNSILTEEQLPVPRNWTSEVTNSTVSPYSDKLMLFHIVTLVAVTVGYYGTALSVCQRRDLFMQYMRLMTEIGLYAEDGTNILINKGWLEQPPTADDRIAIAKKK</sequence>
<keyword evidence="3" id="KW-1185">Reference proteome</keyword>
<reference evidence="2 3" key="1">
    <citation type="submission" date="2024-08" db="EMBL/GenBank/DDBJ databases">
        <title>Two novel Cytobacillus novel species.</title>
        <authorList>
            <person name="Liu G."/>
        </authorList>
    </citation>
    <scope>NUCLEOTIDE SEQUENCE [LARGE SCALE GENOMIC DNA]</scope>
    <source>
        <strain evidence="2 3">FJAT-54145</strain>
    </source>
</reference>
<organism evidence="2 3">
    <name type="scientific">Cytobacillus spartinae</name>
    <dbReference type="NCBI Taxonomy" id="3299023"/>
    <lineage>
        <taxon>Bacteria</taxon>
        <taxon>Bacillati</taxon>
        <taxon>Bacillota</taxon>
        <taxon>Bacilli</taxon>
        <taxon>Bacillales</taxon>
        <taxon>Bacillaceae</taxon>
        <taxon>Cytobacillus</taxon>
    </lineage>
</organism>
<dbReference type="Pfam" id="PF11553">
    <property type="entry name" value="DUF3231"/>
    <property type="match status" value="2"/>
</dbReference>
<comment type="caution">
    <text evidence="2">The sequence shown here is derived from an EMBL/GenBank/DDBJ whole genome shotgun (WGS) entry which is preliminary data.</text>
</comment>
<dbReference type="InterPro" id="IPR021617">
    <property type="entry name" value="DUF3231"/>
</dbReference>
<feature type="transmembrane region" description="Helical" evidence="1">
    <location>
        <begin position="265"/>
        <end position="287"/>
    </location>
</feature>
<proteinExistence type="predicted"/>
<dbReference type="Gene3D" id="1.20.1260.10">
    <property type="match status" value="2"/>
</dbReference>
<gene>
    <name evidence="2" type="ORF">ACFYKX_05675</name>
</gene>
<name>A0ABW6KBL1_9BACI</name>
<protein>
    <submittedName>
        <fullName evidence="2">DUF3231 family protein</fullName>
    </submittedName>
</protein>
<dbReference type="EMBL" id="JBIACK010000001">
    <property type="protein sequence ID" value="MFE8700112.1"/>
    <property type="molecule type" value="Genomic_DNA"/>
</dbReference>
<evidence type="ECO:0000256" key="1">
    <source>
        <dbReference type="SAM" id="Phobius"/>
    </source>
</evidence>
<evidence type="ECO:0000313" key="3">
    <source>
        <dbReference type="Proteomes" id="UP001601059"/>
    </source>
</evidence>
<accession>A0ABW6KBL1</accession>
<dbReference type="Proteomes" id="UP001601059">
    <property type="component" value="Unassembled WGS sequence"/>
</dbReference>
<keyword evidence="1" id="KW-0472">Membrane</keyword>
<keyword evidence="1" id="KW-1133">Transmembrane helix</keyword>
<dbReference type="RefSeq" id="WP_389358886.1">
    <property type="nucleotide sequence ID" value="NZ_JBIACK010000001.1"/>
</dbReference>